<dbReference type="AlphaFoldDB" id="A0A5C4JD38"/>
<evidence type="ECO:0000313" key="17">
    <source>
        <dbReference type="EMBL" id="TMR01753.1"/>
    </source>
</evidence>
<dbReference type="PRINTS" id="PR00726">
    <property type="entry name" value="LEXASERPTASE"/>
</dbReference>
<reference evidence="17 18" key="1">
    <citation type="submission" date="2019-05" db="EMBL/GenBank/DDBJ databases">
        <title>Draft genome sequence of Actinomadura sp. 14C53.</title>
        <authorList>
            <person name="Saricaoglu S."/>
            <person name="Isik K."/>
        </authorList>
    </citation>
    <scope>NUCLEOTIDE SEQUENCE [LARGE SCALE GENOMIC DNA]</scope>
    <source>
        <strain evidence="17 18">14C53</strain>
    </source>
</reference>
<name>A0A5C4JD38_9ACTN</name>
<dbReference type="InterPro" id="IPR006197">
    <property type="entry name" value="Peptidase_S24_LexA"/>
</dbReference>
<dbReference type="InterPro" id="IPR050077">
    <property type="entry name" value="LexA_repressor"/>
</dbReference>
<dbReference type="Gene3D" id="1.25.40.10">
    <property type="entry name" value="Tetratricopeptide repeat domain"/>
    <property type="match status" value="1"/>
</dbReference>
<dbReference type="InterPro" id="IPR006200">
    <property type="entry name" value="LexA"/>
</dbReference>
<comment type="subunit">
    <text evidence="12">Homodimer.</text>
</comment>
<dbReference type="SUPFAM" id="SSF51306">
    <property type="entry name" value="LexA/Signal peptidase"/>
    <property type="match status" value="1"/>
</dbReference>
<evidence type="ECO:0000256" key="3">
    <source>
        <dbReference type="ARBA" id="ARBA00022705"/>
    </source>
</evidence>
<organism evidence="17 18">
    <name type="scientific">Actinomadura soli</name>
    <dbReference type="NCBI Taxonomy" id="2508997"/>
    <lineage>
        <taxon>Bacteria</taxon>
        <taxon>Bacillati</taxon>
        <taxon>Actinomycetota</taxon>
        <taxon>Actinomycetes</taxon>
        <taxon>Streptosporangiales</taxon>
        <taxon>Thermomonosporaceae</taxon>
        <taxon>Actinomadura</taxon>
    </lineage>
</organism>
<dbReference type="GO" id="GO:0006281">
    <property type="term" value="P:DNA repair"/>
    <property type="evidence" value="ECO:0007669"/>
    <property type="project" value="UniProtKB-UniRule"/>
</dbReference>
<dbReference type="SUPFAM" id="SSF48452">
    <property type="entry name" value="TPR-like"/>
    <property type="match status" value="1"/>
</dbReference>
<feature type="region of interest" description="Disordered" evidence="14">
    <location>
        <begin position="1"/>
        <end position="29"/>
    </location>
</feature>
<dbReference type="EC" id="3.4.21.88" evidence="12"/>
<feature type="domain" description="LexA repressor DNA-binding" evidence="16">
    <location>
        <begin position="100"/>
        <end position="163"/>
    </location>
</feature>
<protein>
    <recommendedName>
        <fullName evidence="12">LexA repressor</fullName>
        <ecNumber evidence="12">3.4.21.88</ecNumber>
    </recommendedName>
</protein>
<evidence type="ECO:0000256" key="12">
    <source>
        <dbReference type="HAMAP-Rule" id="MF_00015"/>
    </source>
</evidence>
<feature type="compositionally biased region" description="Low complexity" evidence="14">
    <location>
        <begin position="178"/>
        <end position="188"/>
    </location>
</feature>
<keyword evidence="9 12" id="KW-0804">Transcription</keyword>
<dbReference type="GO" id="GO:0004252">
    <property type="term" value="F:serine-type endopeptidase activity"/>
    <property type="evidence" value="ECO:0007669"/>
    <property type="project" value="UniProtKB-UniRule"/>
</dbReference>
<feature type="DNA-binding region" description="H-T-H motif" evidence="12">
    <location>
        <begin position="126"/>
        <end position="146"/>
    </location>
</feature>
<dbReference type="Proteomes" id="UP000309174">
    <property type="component" value="Unassembled WGS sequence"/>
</dbReference>
<feature type="site" description="Cleavage; by autolysis" evidence="12">
    <location>
        <begin position="200"/>
        <end position="201"/>
    </location>
</feature>
<dbReference type="PANTHER" id="PTHR33516:SF2">
    <property type="entry name" value="LEXA REPRESSOR-RELATED"/>
    <property type="match status" value="1"/>
</dbReference>
<proteinExistence type="inferred from homology"/>
<evidence type="ECO:0000259" key="15">
    <source>
        <dbReference type="Pfam" id="PF00717"/>
    </source>
</evidence>
<evidence type="ECO:0000256" key="4">
    <source>
        <dbReference type="ARBA" id="ARBA00022763"/>
    </source>
</evidence>
<keyword evidence="11 12" id="KW-0742">SOS response</keyword>
<evidence type="ECO:0000256" key="7">
    <source>
        <dbReference type="ARBA" id="ARBA00023015"/>
    </source>
</evidence>
<dbReference type="GO" id="GO:0009432">
    <property type="term" value="P:SOS response"/>
    <property type="evidence" value="ECO:0007669"/>
    <property type="project" value="UniProtKB-UniRule"/>
</dbReference>
<evidence type="ECO:0000256" key="8">
    <source>
        <dbReference type="ARBA" id="ARBA00023125"/>
    </source>
</evidence>
<dbReference type="GO" id="GO:0003677">
    <property type="term" value="F:DNA binding"/>
    <property type="evidence" value="ECO:0007669"/>
    <property type="project" value="UniProtKB-UniRule"/>
</dbReference>
<evidence type="ECO:0000313" key="18">
    <source>
        <dbReference type="Proteomes" id="UP000309174"/>
    </source>
</evidence>
<evidence type="ECO:0000256" key="6">
    <source>
        <dbReference type="ARBA" id="ARBA00022813"/>
    </source>
</evidence>
<comment type="caution">
    <text evidence="17">The sequence shown here is derived from an EMBL/GenBank/DDBJ whole genome shotgun (WGS) entry which is preliminary data.</text>
</comment>
<dbReference type="HAMAP" id="MF_00015">
    <property type="entry name" value="LexA"/>
    <property type="match status" value="1"/>
</dbReference>
<keyword evidence="5 12" id="KW-0378">Hydrolase</keyword>
<keyword evidence="18" id="KW-1185">Reference proteome</keyword>
<evidence type="ECO:0000256" key="10">
    <source>
        <dbReference type="ARBA" id="ARBA00023204"/>
    </source>
</evidence>
<dbReference type="CDD" id="cd06529">
    <property type="entry name" value="S24_LexA-like"/>
    <property type="match status" value="1"/>
</dbReference>
<comment type="catalytic activity">
    <reaction evidence="12">
        <text>Hydrolysis of Ala-|-Gly bond in repressor LexA.</text>
        <dbReference type="EC" id="3.4.21.88"/>
    </reaction>
</comment>
<evidence type="ECO:0000256" key="2">
    <source>
        <dbReference type="ARBA" id="ARBA00022491"/>
    </source>
</evidence>
<feature type="region of interest" description="Disordered" evidence="14">
    <location>
        <begin position="50"/>
        <end position="70"/>
    </location>
</feature>
<keyword evidence="10 12" id="KW-0234">DNA repair</keyword>
<dbReference type="InterPro" id="IPR006199">
    <property type="entry name" value="LexA_DNA-bd_dom"/>
</dbReference>
<keyword evidence="4 12" id="KW-0227">DNA damage</keyword>
<dbReference type="InterPro" id="IPR036286">
    <property type="entry name" value="LexA/Signal_pep-like_sf"/>
</dbReference>
<dbReference type="NCBIfam" id="TIGR00498">
    <property type="entry name" value="lexA"/>
    <property type="match status" value="1"/>
</dbReference>
<keyword evidence="2 12" id="KW-0678">Repressor</keyword>
<evidence type="ECO:0000256" key="14">
    <source>
        <dbReference type="SAM" id="MobiDB-lite"/>
    </source>
</evidence>
<dbReference type="EMBL" id="VCKW01000059">
    <property type="protein sequence ID" value="TMR01753.1"/>
    <property type="molecule type" value="Genomic_DNA"/>
</dbReference>
<dbReference type="OrthoDB" id="9802364at2"/>
<evidence type="ECO:0000256" key="5">
    <source>
        <dbReference type="ARBA" id="ARBA00022801"/>
    </source>
</evidence>
<keyword evidence="7 12" id="KW-0805">Transcription regulation</keyword>
<feature type="domain" description="Peptidase S24/S26A/S26B/S26C" evidence="15">
    <location>
        <begin position="193"/>
        <end position="305"/>
    </location>
</feature>
<comment type="similarity">
    <text evidence="1 12 13">Belongs to the peptidase S24 family.</text>
</comment>
<accession>A0A5C4JD38</accession>
<sequence>MNDENENATEGSAADLYKTAHRQAAAAQPPYDVEAGLRRLKGWIADEAGDVAESSSSVGRPGGAGGRGRSRWQSWLAVEPMRTASRSGVAATAVQPHDESDLSVRQKMVLEAVRQSIQQRGHPPSLREIGEAVGLTSTSSVTYQLRALERKGYLRKDPNRPRAVEVRVPPGSVPALTPASASQGAPPGSSMVPLVGRIAAGGPILAEEAVEDVFSLPGQLLGEGAHFALKVVGDSMTGVSIADGDWVVVRQQPVAENGDIVAAMIDGEATVKTFRRADGHVWLVPQNSAYEPIPGDDASVLGRVVVVLHKLSEESRPSPSSDIVAADDDSVAVQRPRGHLGRIVAAYEQVMAERERELGAEHPDTLAIGHNLALACQAVGDHDRAKALFEQVMALRERVLGPGHPDTLAIGHNLALAYQAVGDHDRAEALFERSFGAVQGLVQEPSGDGEPV</sequence>
<feature type="active site" description="For autocatalytic cleavage activity" evidence="12">
    <location>
        <position position="272"/>
    </location>
</feature>
<keyword evidence="3 12" id="KW-0235">DNA replication</keyword>
<feature type="region of interest" description="Disordered" evidence="14">
    <location>
        <begin position="156"/>
        <end position="188"/>
    </location>
</feature>
<evidence type="ECO:0000256" key="11">
    <source>
        <dbReference type="ARBA" id="ARBA00023236"/>
    </source>
</evidence>
<dbReference type="PANTHER" id="PTHR33516">
    <property type="entry name" value="LEXA REPRESSOR"/>
    <property type="match status" value="1"/>
</dbReference>
<dbReference type="InterPro" id="IPR015927">
    <property type="entry name" value="Peptidase_S24_S26A/B/C"/>
</dbReference>
<dbReference type="Gene3D" id="2.10.109.10">
    <property type="entry name" value="Umud Fragment, subunit A"/>
    <property type="match status" value="1"/>
</dbReference>
<feature type="compositionally biased region" description="Basic and acidic residues" evidence="14">
    <location>
        <begin position="156"/>
        <end position="165"/>
    </location>
</feature>
<evidence type="ECO:0000259" key="16">
    <source>
        <dbReference type="Pfam" id="PF01726"/>
    </source>
</evidence>
<feature type="active site" description="For autocatalytic cleavage activity" evidence="12">
    <location>
        <position position="235"/>
    </location>
</feature>
<dbReference type="FunFam" id="2.10.109.10:FF:000001">
    <property type="entry name" value="LexA repressor"/>
    <property type="match status" value="1"/>
</dbReference>
<dbReference type="SUPFAM" id="SSF46785">
    <property type="entry name" value="Winged helix' DNA-binding domain"/>
    <property type="match status" value="1"/>
</dbReference>
<dbReference type="GO" id="GO:0006260">
    <property type="term" value="P:DNA replication"/>
    <property type="evidence" value="ECO:0007669"/>
    <property type="project" value="UniProtKB-UniRule"/>
</dbReference>
<evidence type="ECO:0000256" key="13">
    <source>
        <dbReference type="RuleBase" id="RU003991"/>
    </source>
</evidence>
<evidence type="ECO:0000256" key="1">
    <source>
        <dbReference type="ARBA" id="ARBA00007484"/>
    </source>
</evidence>
<dbReference type="InterPro" id="IPR036388">
    <property type="entry name" value="WH-like_DNA-bd_sf"/>
</dbReference>
<dbReference type="GO" id="GO:0045892">
    <property type="term" value="P:negative regulation of DNA-templated transcription"/>
    <property type="evidence" value="ECO:0007669"/>
    <property type="project" value="UniProtKB-UniRule"/>
</dbReference>
<dbReference type="Gene3D" id="1.10.10.10">
    <property type="entry name" value="Winged helix-like DNA-binding domain superfamily/Winged helix DNA-binding domain"/>
    <property type="match status" value="1"/>
</dbReference>
<dbReference type="GO" id="GO:0006508">
    <property type="term" value="P:proteolysis"/>
    <property type="evidence" value="ECO:0007669"/>
    <property type="project" value="InterPro"/>
</dbReference>
<dbReference type="InterPro" id="IPR011990">
    <property type="entry name" value="TPR-like_helical_dom_sf"/>
</dbReference>
<dbReference type="InterPro" id="IPR036390">
    <property type="entry name" value="WH_DNA-bd_sf"/>
</dbReference>
<gene>
    <name evidence="12 17" type="primary">lexA</name>
    <name evidence="17" type="ORF">ETD83_14060</name>
</gene>
<dbReference type="Pfam" id="PF00717">
    <property type="entry name" value="Peptidase_S24"/>
    <property type="match status" value="1"/>
</dbReference>
<dbReference type="Pfam" id="PF13424">
    <property type="entry name" value="TPR_12"/>
    <property type="match status" value="1"/>
</dbReference>
<keyword evidence="6 12" id="KW-0068">Autocatalytic cleavage</keyword>
<keyword evidence="8 12" id="KW-0238">DNA-binding</keyword>
<comment type="function">
    <text evidence="12">Represses a number of genes involved in the response to DNA damage (SOS response), including recA and lexA. In the presence of single-stranded DNA, RecA interacts with LexA causing an autocatalytic cleavage which disrupts the DNA-binding part of LexA, leading to derepression of the SOS regulon and eventually DNA repair.</text>
</comment>
<evidence type="ECO:0000256" key="9">
    <source>
        <dbReference type="ARBA" id="ARBA00023163"/>
    </source>
</evidence>
<dbReference type="InterPro" id="IPR039418">
    <property type="entry name" value="LexA-like"/>
</dbReference>
<dbReference type="Pfam" id="PF01726">
    <property type="entry name" value="LexA_DNA_bind"/>
    <property type="match status" value="1"/>
</dbReference>